<feature type="transmembrane region" description="Helical" evidence="2">
    <location>
        <begin position="237"/>
        <end position="257"/>
    </location>
</feature>
<feature type="compositionally biased region" description="Polar residues" evidence="1">
    <location>
        <begin position="468"/>
        <end position="480"/>
    </location>
</feature>
<feature type="compositionally biased region" description="Acidic residues" evidence="1">
    <location>
        <begin position="342"/>
        <end position="351"/>
    </location>
</feature>
<feature type="compositionally biased region" description="Basic and acidic residues" evidence="1">
    <location>
        <begin position="481"/>
        <end position="500"/>
    </location>
</feature>
<keyword evidence="2" id="KW-1133">Transmembrane helix</keyword>
<evidence type="ECO:0000313" key="3">
    <source>
        <dbReference type="EMBL" id="KAK7097393.1"/>
    </source>
</evidence>
<comment type="caution">
    <text evidence="3">The sequence shown here is derived from an EMBL/GenBank/DDBJ whole genome shotgun (WGS) entry which is preliminary data.</text>
</comment>
<reference evidence="3 4" key="1">
    <citation type="submission" date="2024-02" db="EMBL/GenBank/DDBJ databases">
        <title>Chromosome-scale genome assembly of the rough periwinkle Littorina saxatilis.</title>
        <authorList>
            <person name="De Jode A."/>
            <person name="Faria R."/>
            <person name="Formenti G."/>
            <person name="Sims Y."/>
            <person name="Smith T.P."/>
            <person name="Tracey A."/>
            <person name="Wood J.M.D."/>
            <person name="Zagrodzka Z.B."/>
            <person name="Johannesson K."/>
            <person name="Butlin R.K."/>
            <person name="Leder E.H."/>
        </authorList>
    </citation>
    <scope>NUCLEOTIDE SEQUENCE [LARGE SCALE GENOMIC DNA]</scope>
    <source>
        <strain evidence="3">Snail1</strain>
        <tissue evidence="3">Muscle</tissue>
    </source>
</reference>
<feature type="compositionally biased region" description="Basic residues" evidence="1">
    <location>
        <begin position="987"/>
        <end position="1000"/>
    </location>
</feature>
<feature type="compositionally biased region" description="Basic and acidic residues" evidence="1">
    <location>
        <begin position="886"/>
        <end position="895"/>
    </location>
</feature>
<feature type="transmembrane region" description="Helical" evidence="2">
    <location>
        <begin position="1379"/>
        <end position="1399"/>
    </location>
</feature>
<organism evidence="3 4">
    <name type="scientific">Littorina saxatilis</name>
    <dbReference type="NCBI Taxonomy" id="31220"/>
    <lineage>
        <taxon>Eukaryota</taxon>
        <taxon>Metazoa</taxon>
        <taxon>Spiralia</taxon>
        <taxon>Lophotrochozoa</taxon>
        <taxon>Mollusca</taxon>
        <taxon>Gastropoda</taxon>
        <taxon>Caenogastropoda</taxon>
        <taxon>Littorinimorpha</taxon>
        <taxon>Littorinoidea</taxon>
        <taxon>Littorinidae</taxon>
        <taxon>Littorina</taxon>
    </lineage>
</organism>
<name>A0AAN9B1X4_9CAEN</name>
<gene>
    <name evidence="3" type="ORF">V1264_004379</name>
</gene>
<feature type="region of interest" description="Disordered" evidence="1">
    <location>
        <begin position="1149"/>
        <end position="1259"/>
    </location>
</feature>
<feature type="region of interest" description="Disordered" evidence="1">
    <location>
        <begin position="1055"/>
        <end position="1103"/>
    </location>
</feature>
<feature type="transmembrane region" description="Helical" evidence="2">
    <location>
        <begin position="45"/>
        <end position="65"/>
    </location>
</feature>
<accession>A0AAN9B1X4</accession>
<feature type="region of interest" description="Disordered" evidence="1">
    <location>
        <begin position="147"/>
        <end position="169"/>
    </location>
</feature>
<keyword evidence="4" id="KW-1185">Reference proteome</keyword>
<evidence type="ECO:0000256" key="1">
    <source>
        <dbReference type="SAM" id="MobiDB-lite"/>
    </source>
</evidence>
<feature type="transmembrane region" description="Helical" evidence="2">
    <location>
        <begin position="1419"/>
        <end position="1439"/>
    </location>
</feature>
<dbReference type="EMBL" id="JBAMIC010000013">
    <property type="protein sequence ID" value="KAK7097393.1"/>
    <property type="molecule type" value="Genomic_DNA"/>
</dbReference>
<feature type="compositionally biased region" description="Basic and acidic residues" evidence="1">
    <location>
        <begin position="147"/>
        <end position="156"/>
    </location>
</feature>
<evidence type="ECO:0000256" key="2">
    <source>
        <dbReference type="SAM" id="Phobius"/>
    </source>
</evidence>
<feature type="transmembrane region" description="Helical" evidence="2">
    <location>
        <begin position="117"/>
        <end position="137"/>
    </location>
</feature>
<feature type="region of interest" description="Disordered" evidence="1">
    <location>
        <begin position="985"/>
        <end position="1026"/>
    </location>
</feature>
<proteinExistence type="predicted"/>
<protein>
    <submittedName>
        <fullName evidence="3">Uncharacterized protein</fullName>
    </submittedName>
</protein>
<feature type="compositionally biased region" description="Basic and acidic residues" evidence="1">
    <location>
        <begin position="1005"/>
        <end position="1017"/>
    </location>
</feature>
<sequence>MSGNIFYSNANRLHVGAAAASAAKTSDVIKEWLPTQAQSTVVATVLWNLAALGFVLNAGLLLRYLRTKLYLLPLPPPAIVVNLCGSNLLLVFGVLLATATLTLDLGDSGVRAGQAQLFFTVCVLLQSWLGQVMLVYCMTWMRHDSRGGATREKSERSGNMPVGGIFNSLRPNSRRRRRKLGHLHSSELSDERQQEDGVRTEFGGVRMQGTATCKESSSKEPLTSATMLAMTRKQNKVVKWWLVWSWLLSLLAATALLMTTPGNSQDVCLTLDPFRRKYLVTGVDVQHLRVMENGVLKVPLMLVLVPVYVLGIAVVIRSAVQRAKSSSGSGLGLNQRCPPDESSADGDDDEDKGGASAFYVVNRFNRRKLGGGINACDVNRDTASWNVNLNALRAVRYPKARDRKKGPENHLSRSVHGPGQSDSVQQRGMRLMVAESDNTAHLSQLTSRIQQRIQEENPTDARNKNKNSRQISPLTTNVEHNNVKDSERTDNSDKRKEKQSHLSSKNKQFRADTIDKDEATHIALLSINNKDEGESVFLPFADEADNDSVESETFDTASSSEYYKYYKYNITKLATGDDDDESDAKTESLASNIATLSKTHNRKLATEPKGLFFDDTVDLDLFDTDEYAIHFNESEMDMMDMMPPGHNEVRAEYLPDSFRRASIYSEEQRPVREDIQAYTDHVLYIPLPQGSNVIANQLTHYQDRVQGDLYESPVEAFSVEADNEVSVQEPVSSGTTTKSSNDMDMVITFEKNRHSLGGARPESAMTCVESSWNKRKGFKRVSFTVTDGIHRYKPNSTAAAATARACGQSSKGNAARPIANSRPDSTKAGQNSQEVDQMDIVRHASGRGSGDSKQESKQGTKAVKTGMAQPALKVSTASPKKTLKTRVAESREEKNTFAGKLRVHSPTVAGNCREGSNKSRPYVVSREEHFQPRTKHVHQPEITDSELTGQPTVARLTTSPTAISDDDSRLILTEDRQQYCNLNNSANKHRSKAHTSKKKAPGAQLEKDVKVGEHPTKDLLASGGDPCSIDDRAVKTQTSFTVVAASDPLCLAQSSQHAEDGTAGQQWREAARAEHTQGGDSGACEGKGEAGKSGGGGAESHTKMNRFGVTQPLQQPSSGTRLYGYPDYSRFQRPCHPEYPELFPKTRSGAARSRLSTHFTHQCPKGATGQQEQRKQLAQAQTVDNDVVNQREVATTTQTTASQGPSGSRQENKSSLSPRLTASQAGIKKREQHGTEETPTSSNGQTDSEPPGDLITPSLHHSSINYLASQQPTPQQQQDLGETLHAPDNIRDTLACVGDSSRRPPAKLSGTSLVKEGRQYLESRPDFRRQGAGDGDTGVTEVEHGKRLTGRAAWKNLSNKGKERSFWWKRVVCSGGCGYEWKCVVGLLLHVLLCLPFVVSLAPGVWEGRDCGVRLQVQLTVRLLFFCQVVACPLWLLSFHGRALFTEK</sequence>
<keyword evidence="2" id="KW-0812">Transmembrane</keyword>
<feature type="region of interest" description="Disordered" evidence="1">
    <location>
        <begin position="398"/>
        <end position="425"/>
    </location>
</feature>
<feature type="region of interest" description="Disordered" evidence="1">
    <location>
        <begin position="453"/>
        <end position="511"/>
    </location>
</feature>
<feature type="region of interest" description="Disordered" evidence="1">
    <location>
        <begin position="803"/>
        <end position="895"/>
    </location>
</feature>
<feature type="region of interest" description="Disordered" evidence="1">
    <location>
        <begin position="325"/>
        <end position="352"/>
    </location>
</feature>
<feature type="transmembrane region" description="Helical" evidence="2">
    <location>
        <begin position="77"/>
        <end position="97"/>
    </location>
</feature>
<feature type="compositionally biased region" description="Polar residues" evidence="1">
    <location>
        <begin position="1182"/>
        <end position="1224"/>
    </location>
</feature>
<feature type="compositionally biased region" description="Basic and acidic residues" evidence="1">
    <location>
        <begin position="453"/>
        <end position="463"/>
    </location>
</feature>
<dbReference type="Proteomes" id="UP001374579">
    <property type="component" value="Unassembled WGS sequence"/>
</dbReference>
<keyword evidence="2" id="KW-0472">Membrane</keyword>
<feature type="compositionally biased region" description="Polar residues" evidence="1">
    <location>
        <begin position="1237"/>
        <end position="1248"/>
    </location>
</feature>
<evidence type="ECO:0000313" key="4">
    <source>
        <dbReference type="Proteomes" id="UP001374579"/>
    </source>
</evidence>